<protein>
    <submittedName>
        <fullName evidence="1">Uncharacterized protein</fullName>
    </submittedName>
</protein>
<sequence>MADIRLLGSIYVRNKPVQVGKNVSRYKADAPIIIGDTACGLECRWIMANGLFVADQPFLVGMTFRHMRDRNFHMGVEMRIDGSLYRCRLMKTDPDEDGQPSEWDQLKGQLLPVWGKITSVVAMREGVVSIRDGEARPIVYTYAPCSWFPVLEPLSTVVLSEEAIGKSLIVSVGECVVSGMLESITDYDIVMSKVIASKVAPEHMLRIGNGKMVITRDAVWAIREA</sequence>
<evidence type="ECO:0000313" key="1">
    <source>
        <dbReference type="EMBL" id="MSB21971.1"/>
    </source>
</evidence>
<dbReference type="RefSeq" id="WP_108981898.1">
    <property type="nucleotide sequence ID" value="NZ_JAQLWY010000025.1"/>
</dbReference>
<name>A0A6I2R702_FLAPL</name>
<evidence type="ECO:0000313" key="2">
    <source>
        <dbReference type="Proteomes" id="UP000434475"/>
    </source>
</evidence>
<dbReference type="Proteomes" id="UP000434475">
    <property type="component" value="Unassembled WGS sequence"/>
</dbReference>
<organism evidence="1 2">
    <name type="scientific">Flavonifractor plautii</name>
    <name type="common">Fusobacterium plautii</name>
    <dbReference type="NCBI Taxonomy" id="292800"/>
    <lineage>
        <taxon>Bacteria</taxon>
        <taxon>Bacillati</taxon>
        <taxon>Bacillota</taxon>
        <taxon>Clostridia</taxon>
        <taxon>Eubacteriales</taxon>
        <taxon>Oscillospiraceae</taxon>
        <taxon>Flavonifractor</taxon>
    </lineage>
</organism>
<reference evidence="1 2" key="1">
    <citation type="journal article" date="2019" name="Nat. Med.">
        <title>A library of human gut bacterial isolates paired with longitudinal multiomics data enables mechanistic microbiome research.</title>
        <authorList>
            <person name="Poyet M."/>
            <person name="Groussin M."/>
            <person name="Gibbons S.M."/>
            <person name="Avila-Pacheco J."/>
            <person name="Jiang X."/>
            <person name="Kearney S.M."/>
            <person name="Perrotta A.R."/>
            <person name="Berdy B."/>
            <person name="Zhao S."/>
            <person name="Lieberman T.D."/>
            <person name="Swanson P.K."/>
            <person name="Smith M."/>
            <person name="Roesemann S."/>
            <person name="Alexander J.E."/>
            <person name="Rich S.A."/>
            <person name="Livny J."/>
            <person name="Vlamakis H."/>
            <person name="Clish C."/>
            <person name="Bullock K."/>
            <person name="Deik A."/>
            <person name="Scott J."/>
            <person name="Pierce K.A."/>
            <person name="Xavier R.J."/>
            <person name="Alm E.J."/>
        </authorList>
    </citation>
    <scope>NUCLEOTIDE SEQUENCE [LARGE SCALE GENOMIC DNA]</scope>
    <source>
        <strain evidence="1 2">BIOML-A2</strain>
    </source>
</reference>
<gene>
    <name evidence="1" type="ORF">GKE97_21065</name>
</gene>
<dbReference type="EMBL" id="WKPR01000030">
    <property type="protein sequence ID" value="MSB21971.1"/>
    <property type="molecule type" value="Genomic_DNA"/>
</dbReference>
<accession>A0A6I2R702</accession>
<dbReference type="AlphaFoldDB" id="A0A6I2R702"/>
<proteinExistence type="predicted"/>
<comment type="caution">
    <text evidence="1">The sequence shown here is derived from an EMBL/GenBank/DDBJ whole genome shotgun (WGS) entry which is preliminary data.</text>
</comment>